<gene>
    <name evidence="1" type="ORF">ABVT43_20105</name>
</gene>
<organism evidence="1 2">
    <name type="scientific">Aliikangiella maris</name>
    <dbReference type="NCBI Taxonomy" id="3162458"/>
    <lineage>
        <taxon>Bacteria</taxon>
        <taxon>Pseudomonadati</taxon>
        <taxon>Pseudomonadota</taxon>
        <taxon>Gammaproteobacteria</taxon>
        <taxon>Oceanospirillales</taxon>
        <taxon>Pleioneaceae</taxon>
        <taxon>Aliikangiella</taxon>
    </lineage>
</organism>
<proteinExistence type="predicted"/>
<comment type="caution">
    <text evidence="1">The sequence shown here is derived from an EMBL/GenBank/DDBJ whole genome shotgun (WGS) entry which is preliminary data.</text>
</comment>
<evidence type="ECO:0000313" key="2">
    <source>
        <dbReference type="Proteomes" id="UP001548189"/>
    </source>
</evidence>
<keyword evidence="2" id="KW-1185">Reference proteome</keyword>
<name>A0ABV2BZT4_9GAMM</name>
<reference evidence="1 2" key="1">
    <citation type="submission" date="2024-06" db="EMBL/GenBank/DDBJ databases">
        <authorList>
            <person name="Li F."/>
        </authorList>
    </citation>
    <scope>NUCLEOTIDE SEQUENCE [LARGE SCALE GENOMIC DNA]</scope>
    <source>
        <strain evidence="1 2">GXAS 311</strain>
    </source>
</reference>
<accession>A0ABV2BZT4</accession>
<protein>
    <submittedName>
        <fullName evidence="1">Uncharacterized protein</fullName>
    </submittedName>
</protein>
<sequence>MKYTNIVHMLKTVFVADFSFPEDMAISLYTESLKNSDKLNEMKSELEEAFCDESLSWKKMLLNDEYEVMDFDTEEEAKAYAKRVLWDPIM</sequence>
<evidence type="ECO:0000313" key="1">
    <source>
        <dbReference type="EMBL" id="MET1257445.1"/>
    </source>
</evidence>
<dbReference type="EMBL" id="JBEVCJ010000069">
    <property type="protein sequence ID" value="MET1257445.1"/>
    <property type="molecule type" value="Genomic_DNA"/>
</dbReference>
<dbReference type="Proteomes" id="UP001548189">
    <property type="component" value="Unassembled WGS sequence"/>
</dbReference>